<dbReference type="SUPFAM" id="SSF53720">
    <property type="entry name" value="ALDH-like"/>
    <property type="match status" value="1"/>
</dbReference>
<evidence type="ECO:0000256" key="1">
    <source>
        <dbReference type="ARBA" id="ARBA00009986"/>
    </source>
</evidence>
<evidence type="ECO:0000256" key="2">
    <source>
        <dbReference type="ARBA" id="ARBA00023002"/>
    </source>
</evidence>
<dbReference type="InterPro" id="IPR016162">
    <property type="entry name" value="Ald_DH_N"/>
</dbReference>
<evidence type="ECO:0000313" key="6">
    <source>
        <dbReference type="EMBL" id="WFD47495.1"/>
    </source>
</evidence>
<reference evidence="6 7" key="1">
    <citation type="journal article" date="2020" name="Elife">
        <title>Loss of centromere function drives karyotype evolution in closely related Malassezia species.</title>
        <authorList>
            <person name="Sankaranarayanan S.R."/>
            <person name="Ianiri G."/>
            <person name="Coelho M.A."/>
            <person name="Reza M.H."/>
            <person name="Thimmappa B.C."/>
            <person name="Ganguly P."/>
            <person name="Vadnala R.N."/>
            <person name="Sun S."/>
            <person name="Siddharthan R."/>
            <person name="Tellgren-Roth C."/>
            <person name="Dawson T.L."/>
            <person name="Heitman J."/>
            <person name="Sanyal K."/>
        </authorList>
    </citation>
    <scope>NUCLEOTIDE SEQUENCE [LARGE SCALE GENOMIC DNA]</scope>
    <source>
        <strain evidence="6">CBS14141</strain>
    </source>
</reference>
<sequence>MSYAVEGCVATVLAVLAAAWLLWPWGELAVPTIEPVDPEQARPGWQGKLRPDPAPPVVADGRVFCVDPATGFVIDTLEADTPLTIHAKITAAAEAQGALRAASWPKRRQFLRTLRAWVMRDMETLARIACRDTGKTAIDAAFGELLTTCAKLNWTLSNGEKVLRPETRSGNLLLAHKRCTVVHEPLGVVAACVSWNYPVHNMLGPIIAAVFAGNAILVKCSEHVAWTSQQVILGVHRCLAACGLPTELVQLVVCAPEHAESLTRDPRLAHLTFIGSDRVGRAVALAAAPQLTATTLELGGKDPAVILPGTDLAFFASMFLRACFQAMGQNCIGIERFIVPRDQTDALVGVVRDRIAALRCGSTLDETRFGTHRPGADAVDCGAMISDARFAELEALMDDAVQHGARLVLGGHRVRHGRWPLGYYFAPTLLTHVTPAMKIAQEELFAPVFLVMSYDTVDEAVAIANGTPYGLGSSVFGPSRATCHEVAARLECGMVNINDFGISYLNQGLPFGGCKDSGYGRFAGPEGLLGLTRPKAMTEDWAFGIVQTSIPPVVDYPVRDTAKSWTCTSCVSPSLARPRAPGVRYAHRAYPWYARCGARQYVGFFFVVSR</sequence>
<dbReference type="InterPro" id="IPR029510">
    <property type="entry name" value="Ald_DH_CS_GLU"/>
</dbReference>
<organism evidence="6 7">
    <name type="scientific">Malassezia furfur</name>
    <name type="common">Pityriasis versicolor infection agent</name>
    <name type="synonym">Pityrosporum furfur</name>
    <dbReference type="NCBI Taxonomy" id="55194"/>
    <lineage>
        <taxon>Eukaryota</taxon>
        <taxon>Fungi</taxon>
        <taxon>Dikarya</taxon>
        <taxon>Basidiomycota</taxon>
        <taxon>Ustilaginomycotina</taxon>
        <taxon>Malasseziomycetes</taxon>
        <taxon>Malasseziales</taxon>
        <taxon>Malasseziaceae</taxon>
        <taxon>Malassezia</taxon>
    </lineage>
</organism>
<evidence type="ECO:0000259" key="5">
    <source>
        <dbReference type="Pfam" id="PF00171"/>
    </source>
</evidence>
<dbReference type="InterPro" id="IPR016163">
    <property type="entry name" value="Ald_DH_C"/>
</dbReference>
<dbReference type="Proteomes" id="UP000818624">
    <property type="component" value="Chromosome 2"/>
</dbReference>
<evidence type="ECO:0000256" key="3">
    <source>
        <dbReference type="PROSITE-ProRule" id="PRU10007"/>
    </source>
</evidence>
<dbReference type="Gene3D" id="3.40.605.10">
    <property type="entry name" value="Aldehyde Dehydrogenase, Chain A, domain 1"/>
    <property type="match status" value="1"/>
</dbReference>
<dbReference type="InterPro" id="IPR015590">
    <property type="entry name" value="Aldehyde_DH_dom"/>
</dbReference>
<dbReference type="PROSITE" id="PS00070">
    <property type="entry name" value="ALDEHYDE_DEHYDR_CYS"/>
    <property type="match status" value="1"/>
</dbReference>
<dbReference type="PANTHER" id="PTHR11699">
    <property type="entry name" value="ALDEHYDE DEHYDROGENASE-RELATED"/>
    <property type="match status" value="1"/>
</dbReference>
<dbReference type="InterPro" id="IPR016161">
    <property type="entry name" value="Ald_DH/histidinol_DH"/>
</dbReference>
<feature type="domain" description="Aldehyde dehydrogenase" evidence="5">
    <location>
        <begin position="63"/>
        <end position="536"/>
    </location>
</feature>
<dbReference type="PROSITE" id="PS00687">
    <property type="entry name" value="ALDEHYDE_DEHYDR_GLU"/>
    <property type="match status" value="1"/>
</dbReference>
<accession>A0ABY8ESW8</accession>
<protein>
    <submittedName>
        <fullName evidence="6">Meiotic Sister-Chromatid recombination aldehyde dehydrogenase</fullName>
    </submittedName>
</protein>
<keyword evidence="7" id="KW-1185">Reference proteome</keyword>
<dbReference type="InterPro" id="IPR016160">
    <property type="entry name" value="Ald_DH_CS_CYS"/>
</dbReference>
<comment type="similarity">
    <text evidence="1 4">Belongs to the aldehyde dehydrogenase family.</text>
</comment>
<proteinExistence type="inferred from homology"/>
<evidence type="ECO:0000313" key="7">
    <source>
        <dbReference type="Proteomes" id="UP000818624"/>
    </source>
</evidence>
<name>A0ABY8ESW8_MALFU</name>
<dbReference type="Gene3D" id="3.40.309.10">
    <property type="entry name" value="Aldehyde Dehydrogenase, Chain A, domain 2"/>
    <property type="match status" value="1"/>
</dbReference>
<dbReference type="Pfam" id="PF00171">
    <property type="entry name" value="Aldedh"/>
    <property type="match status" value="1"/>
</dbReference>
<evidence type="ECO:0000256" key="4">
    <source>
        <dbReference type="RuleBase" id="RU003345"/>
    </source>
</evidence>
<feature type="active site" evidence="3">
    <location>
        <position position="297"/>
    </location>
</feature>
<gene>
    <name evidence="6" type="primary">MSC7</name>
    <name evidence="6" type="ORF">GLX27_002147</name>
</gene>
<dbReference type="EMBL" id="CP046235">
    <property type="protein sequence ID" value="WFD47495.1"/>
    <property type="molecule type" value="Genomic_DNA"/>
</dbReference>
<keyword evidence="2 4" id="KW-0560">Oxidoreductase</keyword>